<accession>A0ABX5DR32</accession>
<dbReference type="Proteomes" id="UP000239236">
    <property type="component" value="Unassembled WGS sequence"/>
</dbReference>
<organism evidence="1 2">
    <name type="scientific">Bacillus wiedmannii</name>
    <dbReference type="NCBI Taxonomy" id="1890302"/>
    <lineage>
        <taxon>Bacteria</taxon>
        <taxon>Bacillati</taxon>
        <taxon>Bacillota</taxon>
        <taxon>Bacilli</taxon>
        <taxon>Bacillales</taxon>
        <taxon>Bacillaceae</taxon>
        <taxon>Bacillus</taxon>
        <taxon>Bacillus cereus group</taxon>
    </lineage>
</organism>
<sequence length="130" mass="13877">MLPFFALAASRSERATYIFYNLVPAARMFGGFASSCEAKSASTSEAPSPSHSERAASTFFHNPVPVARTVGRFTPSCEAKSASTSGLPTPSCSEQATSTFYSNSNTPAAPIPPPIHIVTIPNCWLRRFIS</sequence>
<evidence type="ECO:0000313" key="2">
    <source>
        <dbReference type="Proteomes" id="UP000239236"/>
    </source>
</evidence>
<reference evidence="1 2" key="1">
    <citation type="submission" date="2018-03" db="EMBL/GenBank/DDBJ databases">
        <title>Genotypic and phenotypic analysis of antagonistic Bacillus spp. isolated from rhizosphere soil of plants in Tibet.</title>
        <authorList>
            <person name="Borriss R."/>
            <person name="Lasch P."/>
            <person name="Wu L."/>
            <person name="Wu H."/>
            <person name="Gao X."/>
        </authorList>
    </citation>
    <scope>NUCLEOTIDE SEQUENCE [LARGE SCALE GENOMIC DNA]</scope>
    <source>
        <strain evidence="1 2">NMSW16</strain>
    </source>
</reference>
<evidence type="ECO:0000313" key="1">
    <source>
        <dbReference type="EMBL" id="PRT38758.1"/>
    </source>
</evidence>
<keyword evidence="2" id="KW-1185">Reference proteome</keyword>
<proteinExistence type="predicted"/>
<protein>
    <submittedName>
        <fullName evidence="1">Uncharacterized protein</fullName>
    </submittedName>
</protein>
<dbReference type="EMBL" id="PVRR01000004">
    <property type="protein sequence ID" value="PRT38758.1"/>
    <property type="molecule type" value="Genomic_DNA"/>
</dbReference>
<gene>
    <name evidence="1" type="ORF">C6357_17480</name>
</gene>
<name>A0ABX5DR32_9BACI</name>
<comment type="caution">
    <text evidence="1">The sequence shown here is derived from an EMBL/GenBank/DDBJ whole genome shotgun (WGS) entry which is preliminary data.</text>
</comment>